<gene>
    <name evidence="2" type="ORF">AK812_SmicGene15150</name>
</gene>
<sequence length="263" mass="28925">MASFVQGSVAPGSVRPAFIAYEEVWQEGTVLRKLLQRLQPQPRFHISRGHLIGFVKKRKAPLKRVFLALLGFLTRPGNASIDDDFSDDDGSWDGGFPTASTYPGHGPLGGADEAATSATSSETCAMDCTPDTREEEAMLSRLGPQPRKRHWLGLESRQDSGPARESGTDVSVPRRDDPQDTAYTGSKAAEQRILLHMAPRRKPRRRPPPSSRYDQLVLLAEQSAQRRHDALYGPSLGAGLDRTLEAVQQTPVVDSRLDLQAMD</sequence>
<dbReference type="Proteomes" id="UP000186817">
    <property type="component" value="Unassembled WGS sequence"/>
</dbReference>
<accession>A0A1Q9E3P3</accession>
<evidence type="ECO:0000313" key="3">
    <source>
        <dbReference type="Proteomes" id="UP000186817"/>
    </source>
</evidence>
<protein>
    <submittedName>
        <fullName evidence="2">Uncharacterized protein</fullName>
    </submittedName>
</protein>
<evidence type="ECO:0000256" key="1">
    <source>
        <dbReference type="SAM" id="MobiDB-lite"/>
    </source>
</evidence>
<reference evidence="2 3" key="1">
    <citation type="submission" date="2016-02" db="EMBL/GenBank/DDBJ databases">
        <title>Genome analysis of coral dinoflagellate symbionts highlights evolutionary adaptations to a symbiotic lifestyle.</title>
        <authorList>
            <person name="Aranda M."/>
            <person name="Li Y."/>
            <person name="Liew Y.J."/>
            <person name="Baumgarten S."/>
            <person name="Simakov O."/>
            <person name="Wilson M."/>
            <person name="Piel J."/>
            <person name="Ashoor H."/>
            <person name="Bougouffa S."/>
            <person name="Bajic V.B."/>
            <person name="Ryu T."/>
            <person name="Ravasi T."/>
            <person name="Bayer T."/>
            <person name="Micklem G."/>
            <person name="Kim H."/>
            <person name="Bhak J."/>
            <person name="Lajeunesse T.C."/>
            <person name="Voolstra C.R."/>
        </authorList>
    </citation>
    <scope>NUCLEOTIDE SEQUENCE [LARGE SCALE GENOMIC DNA]</scope>
    <source>
        <strain evidence="2 3">CCMP2467</strain>
    </source>
</reference>
<feature type="region of interest" description="Disordered" evidence="1">
    <location>
        <begin position="84"/>
        <end position="188"/>
    </location>
</feature>
<dbReference type="EMBL" id="LSRX01000274">
    <property type="protein sequence ID" value="OLQ02045.1"/>
    <property type="molecule type" value="Genomic_DNA"/>
</dbReference>
<feature type="compositionally biased region" description="Low complexity" evidence="1">
    <location>
        <begin position="113"/>
        <end position="123"/>
    </location>
</feature>
<proteinExistence type="predicted"/>
<evidence type="ECO:0000313" key="2">
    <source>
        <dbReference type="EMBL" id="OLQ02045.1"/>
    </source>
</evidence>
<organism evidence="2 3">
    <name type="scientific">Symbiodinium microadriaticum</name>
    <name type="common">Dinoflagellate</name>
    <name type="synonym">Zooxanthella microadriatica</name>
    <dbReference type="NCBI Taxonomy" id="2951"/>
    <lineage>
        <taxon>Eukaryota</taxon>
        <taxon>Sar</taxon>
        <taxon>Alveolata</taxon>
        <taxon>Dinophyceae</taxon>
        <taxon>Suessiales</taxon>
        <taxon>Symbiodiniaceae</taxon>
        <taxon>Symbiodinium</taxon>
    </lineage>
</organism>
<keyword evidence="3" id="KW-1185">Reference proteome</keyword>
<dbReference type="AlphaFoldDB" id="A0A1Q9E3P3"/>
<comment type="caution">
    <text evidence="2">The sequence shown here is derived from an EMBL/GenBank/DDBJ whole genome shotgun (WGS) entry which is preliminary data.</text>
</comment>
<name>A0A1Q9E3P3_SYMMI</name>